<name>A0A8S1MWV7_9CILI</name>
<sequence length="553" mass="64592">MSSQIKIPQGLVPKILCQKVSCLEKEQKSIKKKQEDREIFICNLQKGIEDEFVTKCKRCINTKGKNQTKDCMINLENLYLVLKNQNQLEKEILINLEELEKKLNILVEKVNQEVFRVQSNIKEIGQTIRRMILIQQESDIQMCLNGKQQATREQLIKMIKELREKIIIVSENQELNQDQLNIIYDKGTIIIDDFLQNKLAQMSSKFHSFEKLVSQINENEFYDNQIQYEQLKQNYIEIGKIQKIDCRKIYNLRFNRSNNLFAIGSSFLDEQKSQCVKIWKIDTNIVEIAVLQQYPDVTALCFNVKDDSLFTGGSDSKLIYWQVQQDGKYEDRNLGSEIKGKINCIEINQNSKVLVVGSEELNIFINDGQNWEISNKFENLEVKSIAFSNCNQIIIAYCFINQQYVVQLYQIQKTGKISIIQNLTESISSLQIQPIQKTKFIFNNQKNEISIFCLDNNGIQQINDDSILKLNQIYKRCIDNNITKDNTILLAFTKQVNNNYQTHILKINEQNQVFQFQFLQQKAQKLFFSNNGQLLVIWDNDSLIVLKDSSKQD</sequence>
<reference evidence="2" key="1">
    <citation type="submission" date="2021-01" db="EMBL/GenBank/DDBJ databases">
        <authorList>
            <consortium name="Genoscope - CEA"/>
            <person name="William W."/>
        </authorList>
    </citation>
    <scope>NUCLEOTIDE SEQUENCE</scope>
</reference>
<protein>
    <recommendedName>
        <fullName evidence="4">WD40-repeat-containing domain</fullName>
    </recommendedName>
</protein>
<dbReference type="AlphaFoldDB" id="A0A8S1MWV7"/>
<dbReference type="Proteomes" id="UP000692954">
    <property type="component" value="Unassembled WGS sequence"/>
</dbReference>
<dbReference type="EMBL" id="CAJJDN010000039">
    <property type="protein sequence ID" value="CAD8079354.1"/>
    <property type="molecule type" value="Genomic_DNA"/>
</dbReference>
<evidence type="ECO:0008006" key="4">
    <source>
        <dbReference type="Google" id="ProtNLM"/>
    </source>
</evidence>
<evidence type="ECO:0000313" key="2">
    <source>
        <dbReference type="EMBL" id="CAD8079354.1"/>
    </source>
</evidence>
<evidence type="ECO:0000313" key="3">
    <source>
        <dbReference type="Proteomes" id="UP000692954"/>
    </source>
</evidence>
<dbReference type="OrthoDB" id="309942at2759"/>
<comment type="caution">
    <text evidence="2">The sequence shown here is derived from an EMBL/GenBank/DDBJ whole genome shotgun (WGS) entry which is preliminary data.</text>
</comment>
<feature type="coiled-coil region" evidence="1">
    <location>
        <begin position="82"/>
        <end position="116"/>
    </location>
</feature>
<organism evidence="2 3">
    <name type="scientific">Paramecium sonneborni</name>
    <dbReference type="NCBI Taxonomy" id="65129"/>
    <lineage>
        <taxon>Eukaryota</taxon>
        <taxon>Sar</taxon>
        <taxon>Alveolata</taxon>
        <taxon>Ciliophora</taxon>
        <taxon>Intramacronucleata</taxon>
        <taxon>Oligohymenophorea</taxon>
        <taxon>Peniculida</taxon>
        <taxon>Parameciidae</taxon>
        <taxon>Paramecium</taxon>
    </lineage>
</organism>
<feature type="coiled-coil region" evidence="1">
    <location>
        <begin position="145"/>
        <end position="172"/>
    </location>
</feature>
<proteinExistence type="predicted"/>
<accession>A0A8S1MWV7</accession>
<evidence type="ECO:0000256" key="1">
    <source>
        <dbReference type="SAM" id="Coils"/>
    </source>
</evidence>
<gene>
    <name evidence="2" type="ORF">PSON_ATCC_30995.1.T0390049</name>
</gene>
<keyword evidence="1" id="KW-0175">Coiled coil</keyword>
<keyword evidence="3" id="KW-1185">Reference proteome</keyword>